<proteinExistence type="predicted"/>
<dbReference type="EnsemblPlants" id="AVESA.00010b.r2.3CG0460450.1">
    <property type="protein sequence ID" value="AVESA.00010b.r2.3CG0460450.1.CDS.1"/>
    <property type="gene ID" value="AVESA.00010b.r2.3CG0460450"/>
</dbReference>
<reference evidence="1" key="1">
    <citation type="submission" date="2021-05" db="EMBL/GenBank/DDBJ databases">
        <authorList>
            <person name="Scholz U."/>
            <person name="Mascher M."/>
            <person name="Fiebig A."/>
        </authorList>
    </citation>
    <scope>NUCLEOTIDE SEQUENCE [LARGE SCALE GENOMIC DNA]</scope>
</reference>
<evidence type="ECO:0000313" key="2">
    <source>
        <dbReference type="Proteomes" id="UP001732700"/>
    </source>
</evidence>
<reference evidence="1" key="2">
    <citation type="submission" date="2025-09" db="UniProtKB">
        <authorList>
            <consortium name="EnsemblPlants"/>
        </authorList>
    </citation>
    <scope>IDENTIFICATION</scope>
</reference>
<organism evidence="1 2">
    <name type="scientific">Avena sativa</name>
    <name type="common">Oat</name>
    <dbReference type="NCBI Taxonomy" id="4498"/>
    <lineage>
        <taxon>Eukaryota</taxon>
        <taxon>Viridiplantae</taxon>
        <taxon>Streptophyta</taxon>
        <taxon>Embryophyta</taxon>
        <taxon>Tracheophyta</taxon>
        <taxon>Spermatophyta</taxon>
        <taxon>Magnoliopsida</taxon>
        <taxon>Liliopsida</taxon>
        <taxon>Poales</taxon>
        <taxon>Poaceae</taxon>
        <taxon>BOP clade</taxon>
        <taxon>Pooideae</taxon>
        <taxon>Poodae</taxon>
        <taxon>Poeae</taxon>
        <taxon>Poeae Chloroplast Group 1 (Aveneae type)</taxon>
        <taxon>Aveninae</taxon>
        <taxon>Avena</taxon>
    </lineage>
</organism>
<evidence type="ECO:0000313" key="1">
    <source>
        <dbReference type="EnsemblPlants" id="AVESA.00010b.r2.3CG0460450.1.CDS.1"/>
    </source>
</evidence>
<protein>
    <submittedName>
        <fullName evidence="1">Uncharacterized protein</fullName>
    </submittedName>
</protein>
<name>A0ACD5VKB8_AVESA</name>
<accession>A0ACD5VKB8</accession>
<keyword evidence="2" id="KW-1185">Reference proteome</keyword>
<dbReference type="Proteomes" id="UP001732700">
    <property type="component" value="Chromosome 3C"/>
</dbReference>
<sequence length="193" mass="20303">MASAPAEDSWKRAAAVRLATALGDCVRAWHRLGEALRDLQNRDGEGRYILLDSGADNVEQASWLLSASMAGAVAIECLALRGCAPVPTDPVPAPGDLHVGADAHYDVWLALARLQTAREYGQDALRATEAAFGHLSAAQLMAAHLPPPAGLRAVMEEQVDAATNQIREVLGAMMNMSGLISCAAEPPARIQSG</sequence>